<dbReference type="EMBL" id="MVGT01002852">
    <property type="protein sequence ID" value="OVA06365.1"/>
    <property type="molecule type" value="Genomic_DNA"/>
</dbReference>
<dbReference type="AlphaFoldDB" id="A0A200Q7D0"/>
<dbReference type="STRING" id="56857.A0A200Q7D0"/>
<dbReference type="InterPro" id="IPR036312">
    <property type="entry name" value="Bifun_inhib/LTP/seed_sf"/>
</dbReference>
<evidence type="ECO:0000259" key="2">
    <source>
        <dbReference type="Pfam" id="PF14368"/>
    </source>
</evidence>
<dbReference type="SUPFAM" id="SSF47699">
    <property type="entry name" value="Bifunctional inhibitor/lipid-transfer protein/seed storage 2S albumin"/>
    <property type="match status" value="1"/>
</dbReference>
<protein>
    <submittedName>
        <fullName evidence="3">Bifunctional inhibitor/plant lipid transfer protein/seed storage helical domain</fullName>
    </submittedName>
</protein>
<feature type="chain" id="PRO_5012012889" evidence="1">
    <location>
        <begin position="19"/>
        <end position="98"/>
    </location>
</feature>
<dbReference type="OMA" id="SEACCAM"/>
<sequence>MVIVVVGVLITSRVNVGACPSSKADKDFIKYCEAYIGPKEPKSAPSKECCDASKKADLPCFCKLALGKAHGIWVREKIVLLAAFCDTPLQQGTKCGNN</sequence>
<dbReference type="InterPro" id="IPR016140">
    <property type="entry name" value="Bifunc_inhib/LTP/seed_store"/>
</dbReference>
<feature type="signal peptide" evidence="1">
    <location>
        <begin position="1"/>
        <end position="18"/>
    </location>
</feature>
<dbReference type="InParanoid" id="A0A200Q7D0"/>
<gene>
    <name evidence="3" type="ORF">BVC80_8885g13</name>
</gene>
<proteinExistence type="predicted"/>
<evidence type="ECO:0000313" key="3">
    <source>
        <dbReference type="EMBL" id="OVA06365.1"/>
    </source>
</evidence>
<dbReference type="PANTHER" id="PTHR33286">
    <property type="entry name" value="BIFUNCTIONAL INHIBITOR/LIPID-TRANSFER PROTEIN/SEED STORAGE 2S ALBUMIN SUPERFAMILY PROTEIN"/>
    <property type="match status" value="1"/>
</dbReference>
<dbReference type="PANTHER" id="PTHR33286:SF1">
    <property type="entry name" value="OS01G0800600 PROTEIN"/>
    <property type="match status" value="1"/>
</dbReference>
<keyword evidence="4" id="KW-1185">Reference proteome</keyword>
<name>A0A200Q7D0_MACCD</name>
<evidence type="ECO:0000256" key="1">
    <source>
        <dbReference type="SAM" id="SignalP"/>
    </source>
</evidence>
<dbReference type="Proteomes" id="UP000195402">
    <property type="component" value="Unassembled WGS sequence"/>
</dbReference>
<dbReference type="Gene3D" id="1.10.110.10">
    <property type="entry name" value="Plant lipid-transfer and hydrophobic proteins"/>
    <property type="match status" value="1"/>
</dbReference>
<organism evidence="3 4">
    <name type="scientific">Macleaya cordata</name>
    <name type="common">Five-seeded plume-poppy</name>
    <name type="synonym">Bocconia cordata</name>
    <dbReference type="NCBI Taxonomy" id="56857"/>
    <lineage>
        <taxon>Eukaryota</taxon>
        <taxon>Viridiplantae</taxon>
        <taxon>Streptophyta</taxon>
        <taxon>Embryophyta</taxon>
        <taxon>Tracheophyta</taxon>
        <taxon>Spermatophyta</taxon>
        <taxon>Magnoliopsida</taxon>
        <taxon>Ranunculales</taxon>
        <taxon>Papaveraceae</taxon>
        <taxon>Papaveroideae</taxon>
        <taxon>Macleaya</taxon>
    </lineage>
</organism>
<dbReference type="Pfam" id="PF14368">
    <property type="entry name" value="LTP_2"/>
    <property type="match status" value="1"/>
</dbReference>
<keyword evidence="1" id="KW-0732">Signal</keyword>
<feature type="domain" description="Bifunctional inhibitor/plant lipid transfer protein/seed storage helical" evidence="2">
    <location>
        <begin position="6"/>
        <end position="95"/>
    </location>
</feature>
<evidence type="ECO:0000313" key="4">
    <source>
        <dbReference type="Proteomes" id="UP000195402"/>
    </source>
</evidence>
<reference evidence="3 4" key="1">
    <citation type="journal article" date="2017" name="Mol. Plant">
        <title>The Genome of Medicinal Plant Macleaya cordata Provides New Insights into Benzylisoquinoline Alkaloids Metabolism.</title>
        <authorList>
            <person name="Liu X."/>
            <person name="Liu Y."/>
            <person name="Huang P."/>
            <person name="Ma Y."/>
            <person name="Qing Z."/>
            <person name="Tang Q."/>
            <person name="Cao H."/>
            <person name="Cheng P."/>
            <person name="Zheng Y."/>
            <person name="Yuan Z."/>
            <person name="Zhou Y."/>
            <person name="Liu J."/>
            <person name="Tang Z."/>
            <person name="Zhuo Y."/>
            <person name="Zhang Y."/>
            <person name="Yu L."/>
            <person name="Huang J."/>
            <person name="Yang P."/>
            <person name="Peng Q."/>
            <person name="Zhang J."/>
            <person name="Jiang W."/>
            <person name="Zhang Z."/>
            <person name="Lin K."/>
            <person name="Ro D.K."/>
            <person name="Chen X."/>
            <person name="Xiong X."/>
            <person name="Shang Y."/>
            <person name="Huang S."/>
            <person name="Zeng J."/>
        </authorList>
    </citation>
    <scope>NUCLEOTIDE SEQUENCE [LARGE SCALE GENOMIC DNA]</scope>
    <source>
        <strain evidence="4">cv. BLH2017</strain>
        <tissue evidence="3">Root</tissue>
    </source>
</reference>
<comment type="caution">
    <text evidence="3">The sequence shown here is derived from an EMBL/GenBank/DDBJ whole genome shotgun (WGS) entry which is preliminary data.</text>
</comment>
<accession>A0A200Q7D0</accession>